<keyword evidence="2" id="KW-1185">Reference proteome</keyword>
<comment type="caution">
    <text evidence="1">The sequence shown here is derived from an EMBL/GenBank/DDBJ whole genome shotgun (WGS) entry which is preliminary data.</text>
</comment>
<dbReference type="PANTHER" id="PTHR23086">
    <property type="entry name" value="PHOSPHATIDYLINOSITOL-4-PHOSPHATE 5-KINASE"/>
    <property type="match status" value="1"/>
</dbReference>
<dbReference type="STRING" id="6265.A0A0B2UQJ5"/>
<dbReference type="SUPFAM" id="SSF56104">
    <property type="entry name" value="SAICAR synthase-like"/>
    <property type="match status" value="1"/>
</dbReference>
<organism evidence="1 2">
    <name type="scientific">Toxocara canis</name>
    <name type="common">Canine roundworm</name>
    <dbReference type="NCBI Taxonomy" id="6265"/>
    <lineage>
        <taxon>Eukaryota</taxon>
        <taxon>Metazoa</taxon>
        <taxon>Ecdysozoa</taxon>
        <taxon>Nematoda</taxon>
        <taxon>Chromadorea</taxon>
        <taxon>Rhabditida</taxon>
        <taxon>Spirurina</taxon>
        <taxon>Ascaridomorpha</taxon>
        <taxon>Ascaridoidea</taxon>
        <taxon>Toxocaridae</taxon>
        <taxon>Toxocara</taxon>
    </lineage>
</organism>
<dbReference type="EMBL" id="JPKZ01021931">
    <property type="protein sequence ID" value="KHN71519.1"/>
    <property type="molecule type" value="Genomic_DNA"/>
</dbReference>
<evidence type="ECO:0000313" key="2">
    <source>
        <dbReference type="Proteomes" id="UP000031036"/>
    </source>
</evidence>
<dbReference type="Gene3D" id="3.30.800.10">
    <property type="entry name" value="Phosphatidylinositol Phosphate Kinase II Beta"/>
    <property type="match status" value="1"/>
</dbReference>
<dbReference type="GO" id="GO:0046854">
    <property type="term" value="P:phosphatidylinositol phosphate biosynthetic process"/>
    <property type="evidence" value="ECO:0007669"/>
    <property type="project" value="TreeGrafter"/>
</dbReference>
<keyword evidence="1" id="KW-0418">Kinase</keyword>
<gene>
    <name evidence="1" type="primary">Pip5k1c</name>
    <name evidence="1" type="ORF">Tcan_02202</name>
</gene>
<keyword evidence="1" id="KW-0808">Transferase</keyword>
<accession>A0A0B2UQJ5</accession>
<dbReference type="InterPro" id="IPR023610">
    <property type="entry name" value="PInositol-4/5-P-5/4-kinase"/>
</dbReference>
<dbReference type="GO" id="GO:0016308">
    <property type="term" value="F:1-phosphatidylinositol-4-phosphate 5-kinase activity"/>
    <property type="evidence" value="ECO:0007669"/>
    <property type="project" value="TreeGrafter"/>
</dbReference>
<dbReference type="AlphaFoldDB" id="A0A0B2UQJ5"/>
<proteinExistence type="predicted"/>
<sequence length="99" mass="11081">MGAIQLGIANSIGSLASKPKRDLLLQDFDVIETVSFPPNGSQLTPSHGYGDFRFQTYAPIAFRTFRDLFSIKAADFLVSFFYFHCEFISCENAFSNVLI</sequence>
<protein>
    <submittedName>
        <fullName evidence="1">Phosphatidylinositol 4-phosphate 5-kinase type-1 gamma</fullName>
    </submittedName>
</protein>
<evidence type="ECO:0000313" key="1">
    <source>
        <dbReference type="EMBL" id="KHN71519.1"/>
    </source>
</evidence>
<dbReference type="InterPro" id="IPR027484">
    <property type="entry name" value="PInositol-4-P-5-kinase_N"/>
</dbReference>
<dbReference type="PANTHER" id="PTHR23086:SF101">
    <property type="entry name" value="LP03320P-RELATED"/>
    <property type="match status" value="1"/>
</dbReference>
<name>A0A0B2UQJ5_TOXCA</name>
<dbReference type="OrthoDB" id="70770at2759"/>
<dbReference type="GO" id="GO:0005886">
    <property type="term" value="C:plasma membrane"/>
    <property type="evidence" value="ECO:0007669"/>
    <property type="project" value="TreeGrafter"/>
</dbReference>
<reference evidence="1 2" key="1">
    <citation type="submission" date="2014-11" db="EMBL/GenBank/DDBJ databases">
        <title>Genetic blueprint of the zoonotic pathogen Toxocara canis.</title>
        <authorList>
            <person name="Zhu X.-Q."/>
            <person name="Korhonen P.K."/>
            <person name="Cai H."/>
            <person name="Young N.D."/>
            <person name="Nejsum P."/>
            <person name="von Samson-Himmelstjerna G."/>
            <person name="Boag P.R."/>
            <person name="Tan P."/>
            <person name="Li Q."/>
            <person name="Min J."/>
            <person name="Yang Y."/>
            <person name="Wang X."/>
            <person name="Fang X."/>
            <person name="Hall R.S."/>
            <person name="Hofmann A."/>
            <person name="Sternberg P.W."/>
            <person name="Jex A.R."/>
            <person name="Gasser R.B."/>
        </authorList>
    </citation>
    <scope>NUCLEOTIDE SEQUENCE [LARGE SCALE GENOMIC DNA]</scope>
    <source>
        <strain evidence="1">PN_DK_2014</strain>
    </source>
</reference>
<dbReference type="OMA" id="FISCENA"/>
<dbReference type="Proteomes" id="UP000031036">
    <property type="component" value="Unassembled WGS sequence"/>
</dbReference>